<comment type="caution">
    <text evidence="12">The sequence shown here is derived from an EMBL/GenBank/DDBJ whole genome shotgun (WGS) entry which is preliminary data.</text>
</comment>
<dbReference type="InterPro" id="IPR051752">
    <property type="entry name" value="Mito_2-oxodicarb_carrier"/>
</dbReference>
<evidence type="ECO:0000256" key="4">
    <source>
        <dbReference type="ARBA" id="ARBA00022692"/>
    </source>
</evidence>
<dbReference type="InterPro" id="IPR002067">
    <property type="entry name" value="MCP"/>
</dbReference>
<gene>
    <name evidence="12" type="ORF">D6C84_04931</name>
</gene>
<organism evidence="12 13">
    <name type="scientific">Aureobasidium pullulans</name>
    <name type="common">Black yeast</name>
    <name type="synonym">Pullularia pullulans</name>
    <dbReference type="NCBI Taxonomy" id="5580"/>
    <lineage>
        <taxon>Eukaryota</taxon>
        <taxon>Fungi</taxon>
        <taxon>Dikarya</taxon>
        <taxon>Ascomycota</taxon>
        <taxon>Pezizomycotina</taxon>
        <taxon>Dothideomycetes</taxon>
        <taxon>Dothideomycetidae</taxon>
        <taxon>Dothideales</taxon>
        <taxon>Saccotheciaceae</taxon>
        <taxon>Aureobasidium</taxon>
    </lineage>
</organism>
<dbReference type="AlphaFoldDB" id="A0A4S9XTL2"/>
<dbReference type="InterPro" id="IPR018108">
    <property type="entry name" value="MCP_transmembrane"/>
</dbReference>
<evidence type="ECO:0000256" key="6">
    <source>
        <dbReference type="ARBA" id="ARBA00022792"/>
    </source>
</evidence>
<proteinExistence type="inferred from homology"/>
<comment type="similarity">
    <text evidence="2 11">Belongs to the mitochondrial carrier (TC 2.A.29) family.</text>
</comment>
<dbReference type="EMBL" id="QZBT01000059">
    <property type="protein sequence ID" value="THZ83479.1"/>
    <property type="molecule type" value="Genomic_DNA"/>
</dbReference>
<evidence type="ECO:0008006" key="14">
    <source>
        <dbReference type="Google" id="ProtNLM"/>
    </source>
</evidence>
<dbReference type="InterPro" id="IPR023395">
    <property type="entry name" value="MCP_dom_sf"/>
</dbReference>
<reference evidence="12 13" key="1">
    <citation type="submission" date="2018-10" db="EMBL/GenBank/DDBJ databases">
        <title>Fifty Aureobasidium pullulans genomes reveal a recombining polyextremotolerant generalist.</title>
        <authorList>
            <person name="Gostincar C."/>
            <person name="Turk M."/>
            <person name="Zajc J."/>
            <person name="Gunde-Cimerman N."/>
        </authorList>
    </citation>
    <scope>NUCLEOTIDE SEQUENCE [LARGE SCALE GENOMIC DNA]</scope>
    <source>
        <strain evidence="12 13">EXF-3403</strain>
    </source>
</reference>
<feature type="repeat" description="Solcar" evidence="10">
    <location>
        <begin position="8"/>
        <end position="98"/>
    </location>
</feature>
<dbReference type="Pfam" id="PF00153">
    <property type="entry name" value="Mito_carr"/>
    <property type="match status" value="3"/>
</dbReference>
<dbReference type="GO" id="GO:0005743">
    <property type="term" value="C:mitochondrial inner membrane"/>
    <property type="evidence" value="ECO:0007669"/>
    <property type="project" value="UniProtKB-SubCell"/>
</dbReference>
<keyword evidence="9 10" id="KW-0472">Membrane</keyword>
<feature type="repeat" description="Solcar" evidence="10">
    <location>
        <begin position="108"/>
        <end position="194"/>
    </location>
</feature>
<keyword evidence="5" id="KW-0677">Repeat</keyword>
<sequence length="326" mass="36321">MSQEPKPLPFVYQFIAGAVAGVSEILVMYPLDVVKTRIQLQSSTATGEEAYNSMVDCFRKIVRNEGFSRLYRGIEAPILMEAPKRATKFAANDEWGKFYRNLFGVTKMTQGLSVLTGATAGATESFVVVPFELVKIRLQDKAQSHKYNGLVDCVRKVVQQEGVLTLYQGLESTMWRHILWNAGYFGCIFQVRELLPKAANKKSQVLNDLASGAVGGTVGTILNTPMDVVKSRIQNSPRVPGGVPKYNWAWPALGTVSEPRMKAKPFDECVLTPESHLLVAGDRLERPKVILHLVRVPSHSPNIHDSCLVHILEMFGRERARKHAKE</sequence>
<keyword evidence="7" id="KW-1133">Transmembrane helix</keyword>
<comment type="subcellular location">
    <subcellularLocation>
        <location evidence="1">Mitochondrion inner membrane</location>
        <topology evidence="1">Multi-pass membrane protein</topology>
    </subcellularLocation>
</comment>
<evidence type="ECO:0000256" key="1">
    <source>
        <dbReference type="ARBA" id="ARBA00004448"/>
    </source>
</evidence>
<dbReference type="Gene3D" id="1.50.40.10">
    <property type="entry name" value="Mitochondrial carrier domain"/>
    <property type="match status" value="1"/>
</dbReference>
<evidence type="ECO:0000313" key="13">
    <source>
        <dbReference type="Proteomes" id="UP000310039"/>
    </source>
</evidence>
<evidence type="ECO:0000256" key="5">
    <source>
        <dbReference type="ARBA" id="ARBA00022737"/>
    </source>
</evidence>
<evidence type="ECO:0000256" key="10">
    <source>
        <dbReference type="PROSITE-ProRule" id="PRU00282"/>
    </source>
</evidence>
<dbReference type="PANTHER" id="PTHR46356:SF1">
    <property type="entry name" value="MITOCHONDRIAL 2-OXODICARBOXYLATE CARRIER"/>
    <property type="match status" value="1"/>
</dbReference>
<keyword evidence="8" id="KW-0496">Mitochondrion</keyword>
<accession>A0A4S9XTL2</accession>
<evidence type="ECO:0000313" key="12">
    <source>
        <dbReference type="EMBL" id="THZ83479.1"/>
    </source>
</evidence>
<keyword evidence="6" id="KW-0999">Mitochondrion inner membrane</keyword>
<keyword evidence="4 10" id="KW-0812">Transmembrane</keyword>
<dbReference type="Proteomes" id="UP000310039">
    <property type="component" value="Unassembled WGS sequence"/>
</dbReference>
<evidence type="ECO:0000256" key="7">
    <source>
        <dbReference type="ARBA" id="ARBA00022989"/>
    </source>
</evidence>
<protein>
    <recommendedName>
        <fullName evidence="14">Mitochondrial carrier</fullName>
    </recommendedName>
</protein>
<name>A0A4S9XTL2_AURPU</name>
<dbReference type="GO" id="GO:0055085">
    <property type="term" value="P:transmembrane transport"/>
    <property type="evidence" value="ECO:0007669"/>
    <property type="project" value="InterPro"/>
</dbReference>
<evidence type="ECO:0000256" key="8">
    <source>
        <dbReference type="ARBA" id="ARBA00023128"/>
    </source>
</evidence>
<evidence type="ECO:0000256" key="9">
    <source>
        <dbReference type="ARBA" id="ARBA00023136"/>
    </source>
</evidence>
<dbReference type="PANTHER" id="PTHR46356">
    <property type="entry name" value="MITOCHONDRIAL 2-OXODICARBOXYLATE CARRIER"/>
    <property type="match status" value="1"/>
</dbReference>
<evidence type="ECO:0000256" key="3">
    <source>
        <dbReference type="ARBA" id="ARBA00022448"/>
    </source>
</evidence>
<keyword evidence="3 11" id="KW-0813">Transport</keyword>
<dbReference type="PROSITE" id="PS50920">
    <property type="entry name" value="SOLCAR"/>
    <property type="match status" value="2"/>
</dbReference>
<dbReference type="PRINTS" id="PR00926">
    <property type="entry name" value="MITOCARRIER"/>
</dbReference>
<evidence type="ECO:0000256" key="2">
    <source>
        <dbReference type="ARBA" id="ARBA00006375"/>
    </source>
</evidence>
<dbReference type="SUPFAM" id="SSF103506">
    <property type="entry name" value="Mitochondrial carrier"/>
    <property type="match status" value="1"/>
</dbReference>
<evidence type="ECO:0000256" key="11">
    <source>
        <dbReference type="RuleBase" id="RU000488"/>
    </source>
</evidence>